<organism evidence="7 8">
    <name type="scientific">Hyphomicrobium album</name>
    <dbReference type="NCBI Taxonomy" id="2665159"/>
    <lineage>
        <taxon>Bacteria</taxon>
        <taxon>Pseudomonadati</taxon>
        <taxon>Pseudomonadota</taxon>
        <taxon>Alphaproteobacteria</taxon>
        <taxon>Hyphomicrobiales</taxon>
        <taxon>Hyphomicrobiaceae</taxon>
        <taxon>Hyphomicrobium</taxon>
    </lineage>
</organism>
<dbReference type="Proteomes" id="UP000440694">
    <property type="component" value="Unassembled WGS sequence"/>
</dbReference>
<dbReference type="EMBL" id="WMBQ01000001">
    <property type="protein sequence ID" value="MTD94431.1"/>
    <property type="molecule type" value="Genomic_DNA"/>
</dbReference>
<evidence type="ECO:0000256" key="2">
    <source>
        <dbReference type="ARBA" id="ARBA00022475"/>
    </source>
</evidence>
<feature type="transmembrane region" description="Helical" evidence="6">
    <location>
        <begin position="63"/>
        <end position="87"/>
    </location>
</feature>
<evidence type="ECO:0000256" key="3">
    <source>
        <dbReference type="ARBA" id="ARBA00022692"/>
    </source>
</evidence>
<name>A0A6I3KP33_9HYPH</name>
<evidence type="ECO:0000256" key="1">
    <source>
        <dbReference type="ARBA" id="ARBA00004651"/>
    </source>
</evidence>
<protein>
    <submittedName>
        <fullName evidence="7">Diguanylate cyclase</fullName>
    </submittedName>
</protein>
<evidence type="ECO:0000256" key="4">
    <source>
        <dbReference type="ARBA" id="ARBA00022989"/>
    </source>
</evidence>
<dbReference type="RefSeq" id="WP_154738859.1">
    <property type="nucleotide sequence ID" value="NZ_WMBQ01000001.1"/>
</dbReference>
<feature type="transmembrane region" description="Helical" evidence="6">
    <location>
        <begin position="99"/>
        <end position="117"/>
    </location>
</feature>
<dbReference type="InterPro" id="IPR020948">
    <property type="entry name" value="P_starv_induced_PsiE-like"/>
</dbReference>
<keyword evidence="2" id="KW-1003">Cell membrane</keyword>
<keyword evidence="5 6" id="KW-0472">Membrane</keyword>
<dbReference type="AlphaFoldDB" id="A0A6I3KP33"/>
<feature type="transmembrane region" description="Helical" evidence="6">
    <location>
        <begin position="23"/>
        <end position="51"/>
    </location>
</feature>
<feature type="transmembrane region" description="Helical" evidence="6">
    <location>
        <begin position="123"/>
        <end position="142"/>
    </location>
</feature>
<accession>A0A6I3KP33</accession>
<keyword evidence="8" id="KW-1185">Reference proteome</keyword>
<comment type="caution">
    <text evidence="7">The sequence shown here is derived from an EMBL/GenBank/DDBJ whole genome shotgun (WGS) entry which is preliminary data.</text>
</comment>
<evidence type="ECO:0000313" key="7">
    <source>
        <dbReference type="EMBL" id="MTD94431.1"/>
    </source>
</evidence>
<evidence type="ECO:0000313" key="8">
    <source>
        <dbReference type="Proteomes" id="UP000440694"/>
    </source>
</evidence>
<evidence type="ECO:0000256" key="6">
    <source>
        <dbReference type="SAM" id="Phobius"/>
    </source>
</evidence>
<keyword evidence="4 6" id="KW-1133">Transmembrane helix</keyword>
<dbReference type="GO" id="GO:0005886">
    <property type="term" value="C:plasma membrane"/>
    <property type="evidence" value="ECO:0007669"/>
    <property type="project" value="UniProtKB-SubCell"/>
</dbReference>
<gene>
    <name evidence="7" type="ORF">GIW81_08800</name>
</gene>
<evidence type="ECO:0000256" key="5">
    <source>
        <dbReference type="ARBA" id="ARBA00023136"/>
    </source>
</evidence>
<proteinExistence type="predicted"/>
<keyword evidence="3 6" id="KW-0812">Transmembrane</keyword>
<sequence length="158" mass="17365">MMIFGETRANWAGLNLYQRFEQVVVLLLGFLISVVIVAALINVLQTVFALLRLGLLDPARPEVFQTVFGMIMIVLISLEFNHTIVGLLDRGRSIVQVRAVVLIALLAVLRKFIVIEIGETDALVLLALSAATLALGGVYWAVREQDRAMRTTDDDAAS</sequence>
<comment type="subcellular location">
    <subcellularLocation>
        <location evidence="1">Cell membrane</location>
        <topology evidence="1">Multi-pass membrane protein</topology>
    </subcellularLocation>
</comment>
<dbReference type="Pfam" id="PF06146">
    <property type="entry name" value="PsiE"/>
    <property type="match status" value="1"/>
</dbReference>
<reference evidence="7 8" key="1">
    <citation type="submission" date="2019-11" db="EMBL/GenBank/DDBJ databases">
        <title>Identification of a novel strain.</title>
        <authorList>
            <person name="Xu Q."/>
            <person name="Wang G."/>
        </authorList>
    </citation>
    <scope>NUCLEOTIDE SEQUENCE [LARGE SCALE GENOMIC DNA]</scope>
    <source>
        <strain evidence="8">xq</strain>
    </source>
</reference>